<proteinExistence type="predicted"/>
<reference evidence="2 3" key="1">
    <citation type="submission" date="2017-11" db="EMBL/GenBank/DDBJ databases">
        <title>De novo assembly and phasing of dikaryotic genomes from two isolates of Puccinia coronata f. sp. avenae, the causal agent of oat crown rust.</title>
        <authorList>
            <person name="Miller M.E."/>
            <person name="Zhang Y."/>
            <person name="Omidvar V."/>
            <person name="Sperschneider J."/>
            <person name="Schwessinger B."/>
            <person name="Raley C."/>
            <person name="Palmer J.M."/>
            <person name="Garnica D."/>
            <person name="Upadhyaya N."/>
            <person name="Rathjen J."/>
            <person name="Taylor J.M."/>
            <person name="Park R.F."/>
            <person name="Dodds P.N."/>
            <person name="Hirsch C.D."/>
            <person name="Kianian S.F."/>
            <person name="Figueroa M."/>
        </authorList>
    </citation>
    <scope>NUCLEOTIDE SEQUENCE [LARGE SCALE GENOMIC DNA]</scope>
    <source>
        <strain evidence="2">12SD80</strain>
    </source>
</reference>
<dbReference type="AlphaFoldDB" id="A0A2N5SAH8"/>
<accession>A0A2N5SAH8</accession>
<evidence type="ECO:0000313" key="3">
    <source>
        <dbReference type="Proteomes" id="UP000235392"/>
    </source>
</evidence>
<dbReference type="EMBL" id="PGCI01000970">
    <property type="protein sequence ID" value="PLW10263.1"/>
    <property type="molecule type" value="Genomic_DNA"/>
</dbReference>
<comment type="caution">
    <text evidence="2">The sequence shown here is derived from an EMBL/GenBank/DDBJ whole genome shotgun (WGS) entry which is preliminary data.</text>
</comment>
<dbReference type="Proteomes" id="UP000235392">
    <property type="component" value="Unassembled WGS sequence"/>
</dbReference>
<name>A0A2N5SAH8_9BASI</name>
<gene>
    <name evidence="2" type="ORF">PCASD_21212</name>
</gene>
<feature type="compositionally biased region" description="Polar residues" evidence="1">
    <location>
        <begin position="19"/>
        <end position="32"/>
    </location>
</feature>
<evidence type="ECO:0000313" key="2">
    <source>
        <dbReference type="EMBL" id="PLW10263.1"/>
    </source>
</evidence>
<evidence type="ECO:0000256" key="1">
    <source>
        <dbReference type="SAM" id="MobiDB-lite"/>
    </source>
</evidence>
<feature type="region of interest" description="Disordered" evidence="1">
    <location>
        <begin position="1"/>
        <end position="32"/>
    </location>
</feature>
<sequence>MGPTPCGPFERAQKHSPAYSKSSSATDGSPKNRSSIAHFFRISSIKIKLISFVNPLLPPVPSLRLRAFTTRLISASLDFSSQPKHIANIHRITGEPIGLQILNQFRVGSGGSSAHLASVLVNSQSHRYWSAGERACWEMKNLNGT</sequence>
<protein>
    <submittedName>
        <fullName evidence="2">Uncharacterized protein</fullName>
    </submittedName>
</protein>
<organism evidence="2 3">
    <name type="scientific">Puccinia coronata f. sp. avenae</name>
    <dbReference type="NCBI Taxonomy" id="200324"/>
    <lineage>
        <taxon>Eukaryota</taxon>
        <taxon>Fungi</taxon>
        <taxon>Dikarya</taxon>
        <taxon>Basidiomycota</taxon>
        <taxon>Pucciniomycotina</taxon>
        <taxon>Pucciniomycetes</taxon>
        <taxon>Pucciniales</taxon>
        <taxon>Pucciniaceae</taxon>
        <taxon>Puccinia</taxon>
    </lineage>
</organism>